<dbReference type="STRING" id="144197.ENSSPAP00000012666"/>
<dbReference type="InterPro" id="IPR036691">
    <property type="entry name" value="Endo/exonu/phosph_ase_sf"/>
</dbReference>
<dbReference type="Gene3D" id="3.60.10.10">
    <property type="entry name" value="Endonuclease/exonuclease/phosphatase"/>
    <property type="match status" value="1"/>
</dbReference>
<accession>A0A3B4ZXX0</accession>
<proteinExistence type="predicted"/>
<name>A0A3B4ZXX0_9TELE</name>
<organism evidence="1">
    <name type="scientific">Stegastes partitus</name>
    <name type="common">bicolor damselfish</name>
    <dbReference type="NCBI Taxonomy" id="144197"/>
    <lineage>
        <taxon>Eukaryota</taxon>
        <taxon>Metazoa</taxon>
        <taxon>Chordata</taxon>
        <taxon>Craniata</taxon>
        <taxon>Vertebrata</taxon>
        <taxon>Euteleostomi</taxon>
        <taxon>Actinopterygii</taxon>
        <taxon>Neopterygii</taxon>
        <taxon>Teleostei</taxon>
        <taxon>Neoteleostei</taxon>
        <taxon>Acanthomorphata</taxon>
        <taxon>Ovalentaria</taxon>
        <taxon>Pomacentridae</taxon>
        <taxon>Stegastes</taxon>
    </lineage>
</organism>
<protein>
    <submittedName>
        <fullName evidence="1">Uncharacterized protein</fullName>
    </submittedName>
</protein>
<sequence length="147" mass="16708">MVAQVKIISLNVKGLGHVVKRQKIISFLKRANAQIALLLLTDVEHIKLRRGWVGQVFYSAFNSHSRGVAILIYKKLPFTLEEVIQDDEGRFITISGFLYGERILIGSVYGPSTFEPSFFSRLLHFLLSPPPIPRGITSWKRQKVSKK</sequence>
<dbReference type="Ensembl" id="ENSSPAT00000012881.1">
    <property type="protein sequence ID" value="ENSSPAP00000012666.1"/>
    <property type="gene ID" value="ENSSPAG00000009607.1"/>
</dbReference>
<reference evidence="1" key="1">
    <citation type="submission" date="2023-09" db="UniProtKB">
        <authorList>
            <consortium name="Ensembl"/>
        </authorList>
    </citation>
    <scope>IDENTIFICATION</scope>
</reference>
<evidence type="ECO:0000313" key="1">
    <source>
        <dbReference type="Ensembl" id="ENSSPAP00000012666.1"/>
    </source>
</evidence>
<dbReference type="GeneTree" id="ENSGT01120000272079"/>
<dbReference type="SUPFAM" id="SSF56219">
    <property type="entry name" value="DNase I-like"/>
    <property type="match status" value="1"/>
</dbReference>
<dbReference type="AlphaFoldDB" id="A0A3B4ZXX0"/>